<dbReference type="PANTHER" id="PTHR23220">
    <property type="entry name" value="INTEGRIN ALPHA"/>
    <property type="match status" value="1"/>
</dbReference>
<dbReference type="GO" id="GO:0007229">
    <property type="term" value="P:integrin-mediated signaling pathway"/>
    <property type="evidence" value="ECO:0007669"/>
    <property type="project" value="UniProtKB-KW"/>
</dbReference>
<dbReference type="GO" id="GO:0033627">
    <property type="term" value="P:cell adhesion mediated by integrin"/>
    <property type="evidence" value="ECO:0007669"/>
    <property type="project" value="TreeGrafter"/>
</dbReference>
<feature type="transmembrane region" description="Helical" evidence="5">
    <location>
        <begin position="224"/>
        <end position="243"/>
    </location>
</feature>
<evidence type="ECO:0000256" key="1">
    <source>
        <dbReference type="ARBA" id="ARBA00004479"/>
    </source>
</evidence>
<dbReference type="SUPFAM" id="SSF69179">
    <property type="entry name" value="Integrin domains"/>
    <property type="match status" value="1"/>
</dbReference>
<dbReference type="Gene3D" id="2.60.40.1510">
    <property type="entry name" value="ntegrin, alpha v. Chain A, domain 3"/>
    <property type="match status" value="1"/>
</dbReference>
<evidence type="ECO:0000259" key="6">
    <source>
        <dbReference type="Pfam" id="PF20805"/>
    </source>
</evidence>
<keyword evidence="4" id="KW-0325">Glycoprotein</keyword>
<gene>
    <name evidence="8" type="primary">LOC102205045</name>
</gene>
<evidence type="ECO:0000256" key="3">
    <source>
        <dbReference type="ARBA" id="ARBA00023136"/>
    </source>
</evidence>
<name>A0A9Y3W0D3_9CICH</name>
<dbReference type="GO" id="GO:0008305">
    <property type="term" value="C:integrin complex"/>
    <property type="evidence" value="ECO:0007669"/>
    <property type="project" value="TreeGrafter"/>
</dbReference>
<protein>
    <submittedName>
        <fullName evidence="8">Integrin alpha-M-like</fullName>
    </submittedName>
</protein>
<dbReference type="GO" id="GO:0007160">
    <property type="term" value="P:cell-matrix adhesion"/>
    <property type="evidence" value="ECO:0007669"/>
    <property type="project" value="TreeGrafter"/>
</dbReference>
<feature type="non-terminal residue" evidence="8">
    <location>
        <position position="1"/>
    </location>
</feature>
<keyword evidence="2" id="KW-0401">Integrin</keyword>
<sequence>SSEVRVGIEELLNVTVTVENRGENSYNSRVILTYPAGLSYRKFTIQQGRIECNSLDSEDGLSQGMTDCTIDKPIFKSKTGASFIVSYGIETNSQLERKIFVTANATSGNQEHAPTSELYKKKSIDVKYSIFMTFESSLSYNNFTFGKNDLKKPVQKSVKVKYNFYLSVKIGLQSAKFLLTSTASLDYDKTQYIYFSTGSDNSPPVRRIEAEVEVYPEPDFTKEIVGGCLGGLAFLALLTAGLYKAGFFKSKYKQMINENAADGPSPGTDAGATLPE</sequence>
<keyword evidence="3 5" id="KW-0472">Membrane</keyword>
<dbReference type="GeneID" id="102205045"/>
<accession>A0A9Y3W0D3</accession>
<dbReference type="GO" id="GO:0005178">
    <property type="term" value="F:integrin binding"/>
    <property type="evidence" value="ECO:0007669"/>
    <property type="project" value="TreeGrafter"/>
</dbReference>
<evidence type="ECO:0000256" key="4">
    <source>
        <dbReference type="ARBA" id="ARBA00023180"/>
    </source>
</evidence>
<feature type="domain" description="Integrin alpha second immunoglobulin-like" evidence="6">
    <location>
        <begin position="4"/>
        <end position="115"/>
    </location>
</feature>
<evidence type="ECO:0000313" key="7">
    <source>
        <dbReference type="Proteomes" id="UP000695023"/>
    </source>
</evidence>
<dbReference type="InterPro" id="IPR032695">
    <property type="entry name" value="Integrin_dom_sf"/>
</dbReference>
<keyword evidence="5" id="KW-1133">Transmembrane helix</keyword>
<dbReference type="Pfam" id="PF20805">
    <property type="entry name" value="Integrin_A_Ig_2"/>
    <property type="match status" value="1"/>
</dbReference>
<dbReference type="RefSeq" id="XP_005753152.1">
    <property type="nucleotide sequence ID" value="XM_005753095.1"/>
</dbReference>
<dbReference type="Gene3D" id="2.60.40.1530">
    <property type="entry name" value="ntegrin, alpha v. Chain A, domain 4"/>
    <property type="match status" value="1"/>
</dbReference>
<dbReference type="Gene3D" id="1.20.5.930">
    <property type="entry name" value="Bicelle-embedded integrin alpha(iib) transmembrane segment"/>
    <property type="match status" value="1"/>
</dbReference>
<keyword evidence="7" id="KW-1185">Reference proteome</keyword>
<dbReference type="InterPro" id="IPR048285">
    <property type="entry name" value="Integrin_alpha_Ig-like_2"/>
</dbReference>
<evidence type="ECO:0000256" key="2">
    <source>
        <dbReference type="ARBA" id="ARBA00023037"/>
    </source>
</evidence>
<reference evidence="8" key="1">
    <citation type="submission" date="2025-08" db="UniProtKB">
        <authorList>
            <consortium name="RefSeq"/>
        </authorList>
    </citation>
    <scope>IDENTIFICATION</scope>
</reference>
<comment type="subcellular location">
    <subcellularLocation>
        <location evidence="1">Membrane</location>
        <topology evidence="1">Single-pass type I membrane protein</topology>
    </subcellularLocation>
</comment>
<evidence type="ECO:0000256" key="5">
    <source>
        <dbReference type="SAM" id="Phobius"/>
    </source>
</evidence>
<proteinExistence type="predicted"/>
<dbReference type="PANTHER" id="PTHR23220:SF118">
    <property type="entry name" value="INTEGRIN ALPHA-X"/>
    <property type="match status" value="1"/>
</dbReference>
<evidence type="ECO:0000313" key="8">
    <source>
        <dbReference type="RefSeq" id="XP_005753152.1"/>
    </source>
</evidence>
<dbReference type="GO" id="GO:0098609">
    <property type="term" value="P:cell-cell adhesion"/>
    <property type="evidence" value="ECO:0007669"/>
    <property type="project" value="TreeGrafter"/>
</dbReference>
<dbReference type="AlphaFoldDB" id="A0A9Y3W0D3"/>
<organism evidence="7 8">
    <name type="scientific">Pundamilia nyererei</name>
    <dbReference type="NCBI Taxonomy" id="303518"/>
    <lineage>
        <taxon>Eukaryota</taxon>
        <taxon>Metazoa</taxon>
        <taxon>Chordata</taxon>
        <taxon>Craniata</taxon>
        <taxon>Vertebrata</taxon>
        <taxon>Euteleostomi</taxon>
        <taxon>Actinopterygii</taxon>
        <taxon>Neopterygii</taxon>
        <taxon>Teleostei</taxon>
        <taxon>Neoteleostei</taxon>
        <taxon>Acanthomorphata</taxon>
        <taxon>Ovalentaria</taxon>
        <taxon>Cichlomorphae</taxon>
        <taxon>Cichliformes</taxon>
        <taxon>Cichlidae</taxon>
        <taxon>African cichlids</taxon>
        <taxon>Pseudocrenilabrinae</taxon>
        <taxon>Haplochromini</taxon>
        <taxon>Pundamilia</taxon>
    </lineage>
</organism>
<keyword evidence="5" id="KW-0812">Transmembrane</keyword>
<dbReference type="Proteomes" id="UP000695023">
    <property type="component" value="Unplaced"/>
</dbReference>
<dbReference type="GO" id="GO:0009897">
    <property type="term" value="C:external side of plasma membrane"/>
    <property type="evidence" value="ECO:0007669"/>
    <property type="project" value="TreeGrafter"/>
</dbReference>